<dbReference type="PANTHER" id="PTHR39184:SF1">
    <property type="entry name" value="PBSX PHAGE TERMINASE LARGE SUBUNIT"/>
    <property type="match status" value="1"/>
</dbReference>
<dbReference type="NCBIfam" id="TIGR01547">
    <property type="entry name" value="phage_term_2"/>
    <property type="match status" value="1"/>
</dbReference>
<dbReference type="Gene3D" id="3.40.50.300">
    <property type="entry name" value="P-loop containing nucleotide triphosphate hydrolases"/>
    <property type="match status" value="1"/>
</dbReference>
<gene>
    <name evidence="3" type="ORF">FC32_GL001275</name>
</gene>
<proteinExistence type="predicted"/>
<dbReference type="InterPro" id="IPR027417">
    <property type="entry name" value="P-loop_NTPase"/>
</dbReference>
<evidence type="ECO:0000313" key="3">
    <source>
        <dbReference type="EMBL" id="KRL84004.1"/>
    </source>
</evidence>
<accession>A0A0R1TUV8</accession>
<dbReference type="InterPro" id="IPR052380">
    <property type="entry name" value="Viral_DNA_packaging_terminase"/>
</dbReference>
<dbReference type="EMBL" id="AZFT01000053">
    <property type="protein sequence ID" value="KRL84004.1"/>
    <property type="molecule type" value="Genomic_DNA"/>
</dbReference>
<dbReference type="OrthoDB" id="4498710at2"/>
<dbReference type="InterPro" id="IPR006437">
    <property type="entry name" value="Phage_terminase_lsu"/>
</dbReference>
<dbReference type="Pfam" id="PF03237">
    <property type="entry name" value="Terminase_6N"/>
    <property type="match status" value="1"/>
</dbReference>
<dbReference type="PATRIC" id="fig|1423724.4.peg.1331"/>
<evidence type="ECO:0000259" key="2">
    <source>
        <dbReference type="Pfam" id="PF17289"/>
    </source>
</evidence>
<keyword evidence="4" id="KW-1185">Reference proteome</keyword>
<dbReference type="RefSeq" id="WP_025087915.1">
    <property type="nucleotide sequence ID" value="NZ_AZFT01000053.1"/>
</dbReference>
<name>A0A0R1TUV8_9LACO</name>
<protein>
    <submittedName>
        <fullName evidence="3">Phage terminase large subunit</fullName>
    </submittedName>
</protein>
<organism evidence="3 4">
    <name type="scientific">Ligilactobacillus apodemi DSM 16634 = JCM 16172</name>
    <dbReference type="NCBI Taxonomy" id="1423724"/>
    <lineage>
        <taxon>Bacteria</taxon>
        <taxon>Bacillati</taxon>
        <taxon>Bacillota</taxon>
        <taxon>Bacilli</taxon>
        <taxon>Lactobacillales</taxon>
        <taxon>Lactobacillaceae</taxon>
        <taxon>Ligilactobacillus</taxon>
    </lineage>
</organism>
<sequence length="416" mass="48294">MALNDVLTKKQREVLHAYRTKEFRFLINSGSVRSGKTYIDNYLFLLELYRVRKLAKQLRDSNPKYILAGVSSGTIYTNIISELGNQFRIAPKTDRFGHYHLLGVEIVPAYTGSIRGMASIRGMTSYGAYVNEASLADQNVFQEINNRCSRPGAHIICDTNPDHPEHWLKTQYIDKENDSGKTLYFNFKLEENTTLDQSYIEGLKATTPTGMFYDRSILGLWVSGQGLVYPEFDRRTMTINRQQAFDETYERFFVGVDWGFNHKTVFTVMGYRDGQYTLMEEHAASYEQIAYWVDVAKDIKERFGNIPFYCDTANPEHIYDLSQAGIRAMNANKNVLNGIEYVAGAMHNDKFRVVYDDCPQFRKEIYNYAWNEKTGDVIKKDDDCMDSMRYAMYNDYLDHLEESMSVEELARLKRFM</sequence>
<evidence type="ECO:0000256" key="1">
    <source>
        <dbReference type="ARBA" id="ARBA00022612"/>
    </source>
</evidence>
<dbReference type="Pfam" id="PF17289">
    <property type="entry name" value="Terminase_6C"/>
    <property type="match status" value="1"/>
</dbReference>
<dbReference type="Gene3D" id="3.30.420.280">
    <property type="match status" value="1"/>
</dbReference>
<keyword evidence="1" id="KW-1188">Viral release from host cell</keyword>
<dbReference type="AlphaFoldDB" id="A0A0R1TUV8"/>
<feature type="domain" description="Terminase large subunit gp17-like C-terminal" evidence="2">
    <location>
        <begin position="255"/>
        <end position="393"/>
    </location>
</feature>
<dbReference type="STRING" id="1423724.FC32_GL001275"/>
<dbReference type="Proteomes" id="UP000051324">
    <property type="component" value="Unassembled WGS sequence"/>
</dbReference>
<comment type="caution">
    <text evidence="3">The sequence shown here is derived from an EMBL/GenBank/DDBJ whole genome shotgun (WGS) entry which is preliminary data.</text>
</comment>
<evidence type="ECO:0000313" key="4">
    <source>
        <dbReference type="Proteomes" id="UP000051324"/>
    </source>
</evidence>
<dbReference type="InterPro" id="IPR035421">
    <property type="entry name" value="Terminase_6C"/>
</dbReference>
<dbReference type="eggNOG" id="COG1783">
    <property type="taxonomic scope" value="Bacteria"/>
</dbReference>
<dbReference type="PANTHER" id="PTHR39184">
    <property type="match status" value="1"/>
</dbReference>
<reference evidence="3 4" key="1">
    <citation type="journal article" date="2015" name="Genome Announc.">
        <title>Expanding the biotechnology potential of lactobacilli through comparative genomics of 213 strains and associated genera.</title>
        <authorList>
            <person name="Sun Z."/>
            <person name="Harris H.M."/>
            <person name="McCann A."/>
            <person name="Guo C."/>
            <person name="Argimon S."/>
            <person name="Zhang W."/>
            <person name="Yang X."/>
            <person name="Jeffery I.B."/>
            <person name="Cooney J.C."/>
            <person name="Kagawa T.F."/>
            <person name="Liu W."/>
            <person name="Song Y."/>
            <person name="Salvetti E."/>
            <person name="Wrobel A."/>
            <person name="Rasinkangas P."/>
            <person name="Parkhill J."/>
            <person name="Rea M.C."/>
            <person name="O'Sullivan O."/>
            <person name="Ritari J."/>
            <person name="Douillard F.P."/>
            <person name="Paul Ross R."/>
            <person name="Yang R."/>
            <person name="Briner A.E."/>
            <person name="Felis G.E."/>
            <person name="de Vos W.M."/>
            <person name="Barrangou R."/>
            <person name="Klaenhammer T.R."/>
            <person name="Caufield P.W."/>
            <person name="Cui Y."/>
            <person name="Zhang H."/>
            <person name="O'Toole P.W."/>
        </authorList>
    </citation>
    <scope>NUCLEOTIDE SEQUENCE [LARGE SCALE GENOMIC DNA]</scope>
    <source>
        <strain evidence="3 4">DSM 16634</strain>
    </source>
</reference>